<accession>K0ILK6</accession>
<dbReference type="GeneID" id="13796361"/>
<dbReference type="HOGENOM" id="CLU_1987688_0_0_2"/>
<evidence type="ECO:0008006" key="4">
    <source>
        <dbReference type="Google" id="ProtNLM"/>
    </source>
</evidence>
<feature type="region of interest" description="Disordered" evidence="1">
    <location>
        <begin position="1"/>
        <end position="24"/>
    </location>
</feature>
<name>K0ILK6_NITGG</name>
<evidence type="ECO:0000256" key="1">
    <source>
        <dbReference type="SAM" id="MobiDB-lite"/>
    </source>
</evidence>
<dbReference type="AlphaFoldDB" id="K0ILK6"/>
<dbReference type="InterPro" id="IPR021527">
    <property type="entry name" value="DUF2795"/>
</dbReference>
<evidence type="ECO:0000313" key="3">
    <source>
        <dbReference type="Proteomes" id="UP000008037"/>
    </source>
</evidence>
<dbReference type="EMBL" id="CP002408">
    <property type="protein sequence ID" value="AFU57134.1"/>
    <property type="molecule type" value="Genomic_DNA"/>
</dbReference>
<protein>
    <recommendedName>
        <fullName evidence="4">DUF2795 domain-containing protein</fullName>
    </recommendedName>
</protein>
<reference evidence="2 3" key="1">
    <citation type="journal article" date="2012" name="Environ. Microbiol.">
        <title>The genome of the ammonia-oxidizing Candidatus Nitrososphaera gargensis: insights into metabolic versatility and environmental adaptations.</title>
        <authorList>
            <person name="Spang A."/>
            <person name="Poehlein A."/>
            <person name="Offre P."/>
            <person name="Zumbragel S."/>
            <person name="Haider S."/>
            <person name="Rychlik N."/>
            <person name="Nowka B."/>
            <person name="Schmeisser C."/>
            <person name="Lebedeva E.V."/>
            <person name="Rattei T."/>
            <person name="Bohm C."/>
            <person name="Schmid M."/>
            <person name="Galushko A."/>
            <person name="Hatzenpichler R."/>
            <person name="Weinmaier T."/>
            <person name="Daniel R."/>
            <person name="Schleper C."/>
            <person name="Spieck E."/>
            <person name="Streit W."/>
            <person name="Wagner M."/>
        </authorList>
    </citation>
    <scope>NUCLEOTIDE SEQUENCE [LARGE SCALE GENOMIC DNA]</scope>
    <source>
        <strain evidence="3">Ga9.2</strain>
    </source>
</reference>
<organism evidence="2 3">
    <name type="scientific">Nitrososphaera gargensis (strain Ga9.2)</name>
    <dbReference type="NCBI Taxonomy" id="1237085"/>
    <lineage>
        <taxon>Archaea</taxon>
        <taxon>Nitrososphaerota</taxon>
        <taxon>Nitrososphaeria</taxon>
        <taxon>Nitrososphaerales</taxon>
        <taxon>Nitrososphaeraceae</taxon>
        <taxon>Nitrososphaera</taxon>
    </lineage>
</organism>
<dbReference type="KEGG" id="nga:Ngar_c01850"/>
<keyword evidence="3" id="KW-1185">Reference proteome</keyword>
<gene>
    <name evidence="2" type="ordered locus">Ngar_c01850</name>
</gene>
<sequence length="125" mass="13777">MSTNGDGSTKRRDLPLPPVSGYPDEAEALRRNQGLGMARPAQKVAAETGAANELSDILSGIDYPADRDSILDFLDRSKPDMRDFDIVVNAVRLLLKGKQYRSPSEIAADLGNINEEYNRTRGSRR</sequence>
<evidence type="ECO:0000313" key="2">
    <source>
        <dbReference type="EMBL" id="AFU57134.1"/>
    </source>
</evidence>
<dbReference type="BioCyc" id="CNIT1237085:G1324-185-MONOMER"/>
<dbReference type="Pfam" id="PF11387">
    <property type="entry name" value="DUF2795"/>
    <property type="match status" value="1"/>
</dbReference>
<dbReference type="Proteomes" id="UP000008037">
    <property type="component" value="Chromosome"/>
</dbReference>
<proteinExistence type="predicted"/>
<dbReference type="RefSeq" id="WP_015017707.1">
    <property type="nucleotide sequence ID" value="NC_018719.1"/>
</dbReference>
<dbReference type="InParanoid" id="K0ILK6"/>